<dbReference type="SUPFAM" id="SSF53098">
    <property type="entry name" value="Ribonuclease H-like"/>
    <property type="match status" value="1"/>
</dbReference>
<dbReference type="Pfam" id="PF01609">
    <property type="entry name" value="DDE_Tnp_1"/>
    <property type="match status" value="1"/>
</dbReference>
<dbReference type="PANTHER" id="PTHR33258:SF1">
    <property type="entry name" value="TRANSPOSASE INSL FOR INSERTION SEQUENCE ELEMENT IS186A-RELATED"/>
    <property type="match status" value="1"/>
</dbReference>
<dbReference type="EMBL" id="PVXM01000039">
    <property type="protein sequence ID" value="PRR71343.1"/>
    <property type="molecule type" value="Genomic_DNA"/>
</dbReference>
<keyword evidence="3" id="KW-0238">DNA-binding</keyword>
<evidence type="ECO:0000256" key="4">
    <source>
        <dbReference type="ARBA" id="ARBA00023172"/>
    </source>
</evidence>
<dbReference type="Proteomes" id="UP000238415">
    <property type="component" value="Unassembled WGS sequence"/>
</dbReference>
<evidence type="ECO:0000259" key="6">
    <source>
        <dbReference type="Pfam" id="PF14294"/>
    </source>
</evidence>
<keyword evidence="2" id="KW-0815">Transposition</keyword>
<name>A0A2T0AQF1_9FIRM</name>
<accession>A0A2T0AQF1</accession>
<dbReference type="GO" id="GO:0004803">
    <property type="term" value="F:transposase activity"/>
    <property type="evidence" value="ECO:0007669"/>
    <property type="project" value="InterPro"/>
</dbReference>
<comment type="caution">
    <text evidence="7">The sequence shown here is derived from an EMBL/GenBank/DDBJ whole genome shotgun (WGS) entry which is preliminary data.</text>
</comment>
<gene>
    <name evidence="7" type="ORF">MOHU_16400</name>
</gene>
<organism evidence="7 8">
    <name type="scientific">Neomoorella humiferrea</name>
    <dbReference type="NCBI Taxonomy" id="676965"/>
    <lineage>
        <taxon>Bacteria</taxon>
        <taxon>Bacillati</taxon>
        <taxon>Bacillota</taxon>
        <taxon>Clostridia</taxon>
        <taxon>Neomoorellales</taxon>
        <taxon>Neomoorellaceae</taxon>
        <taxon>Neomoorella</taxon>
    </lineage>
</organism>
<dbReference type="Gene3D" id="3.90.350.10">
    <property type="entry name" value="Transposase Inhibitor Protein From Tn5, Chain A, domain 1"/>
    <property type="match status" value="1"/>
</dbReference>
<evidence type="ECO:0000256" key="1">
    <source>
        <dbReference type="ARBA" id="ARBA00010075"/>
    </source>
</evidence>
<evidence type="ECO:0000256" key="2">
    <source>
        <dbReference type="ARBA" id="ARBA00022578"/>
    </source>
</evidence>
<dbReference type="GO" id="GO:0006313">
    <property type="term" value="P:DNA transposition"/>
    <property type="evidence" value="ECO:0007669"/>
    <property type="project" value="InterPro"/>
</dbReference>
<evidence type="ECO:0000256" key="3">
    <source>
        <dbReference type="ARBA" id="ARBA00023125"/>
    </source>
</evidence>
<keyword evidence="4" id="KW-0233">DNA recombination</keyword>
<dbReference type="GO" id="GO:0003677">
    <property type="term" value="F:DNA binding"/>
    <property type="evidence" value="ECO:0007669"/>
    <property type="project" value="UniProtKB-KW"/>
</dbReference>
<evidence type="ECO:0000313" key="7">
    <source>
        <dbReference type="EMBL" id="PRR71343.1"/>
    </source>
</evidence>
<keyword evidence="8" id="KW-1185">Reference proteome</keyword>
<protein>
    <submittedName>
        <fullName evidence="7">Transposase DDE domain protein</fullName>
    </submittedName>
</protein>
<dbReference type="InterPro" id="IPR047952">
    <property type="entry name" value="Transpos_IS4"/>
</dbReference>
<dbReference type="AlphaFoldDB" id="A0A2T0AQF1"/>
<dbReference type="OrthoDB" id="29496at2"/>
<proteinExistence type="inferred from homology"/>
<dbReference type="RefSeq" id="WP_106005600.1">
    <property type="nucleotide sequence ID" value="NZ_CP136419.1"/>
</dbReference>
<comment type="similarity">
    <text evidence="1">Belongs to the transposase 11 family.</text>
</comment>
<feature type="domain" description="DUF4372" evidence="6">
    <location>
        <begin position="9"/>
        <end position="67"/>
    </location>
</feature>
<dbReference type="InterPro" id="IPR002559">
    <property type="entry name" value="Transposase_11"/>
</dbReference>
<dbReference type="InterPro" id="IPR025399">
    <property type="entry name" value="DUF4372"/>
</dbReference>
<dbReference type="InterPro" id="IPR012337">
    <property type="entry name" value="RNaseH-like_sf"/>
</dbReference>
<reference evidence="7 8" key="1">
    <citation type="submission" date="2018-03" db="EMBL/GenBank/DDBJ databases">
        <title>Genome sequence of Moorella humiferrea DSM 23265.</title>
        <authorList>
            <person name="Poehlein A."/>
            <person name="Daniel R."/>
        </authorList>
    </citation>
    <scope>NUCLEOTIDE SEQUENCE [LARGE SCALE GENOMIC DNA]</scope>
    <source>
        <strain evidence="7 8">DSM 23265</strain>
    </source>
</reference>
<evidence type="ECO:0000259" key="5">
    <source>
        <dbReference type="Pfam" id="PF01609"/>
    </source>
</evidence>
<dbReference type="NCBIfam" id="NF033592">
    <property type="entry name" value="transpos_IS4_1"/>
    <property type="match status" value="1"/>
</dbReference>
<evidence type="ECO:0000313" key="8">
    <source>
        <dbReference type="Proteomes" id="UP000238415"/>
    </source>
</evidence>
<dbReference type="PANTHER" id="PTHR33258">
    <property type="entry name" value="TRANSPOSASE INSL FOR INSERTION SEQUENCE ELEMENT IS186A-RELATED"/>
    <property type="match status" value="1"/>
</dbReference>
<feature type="domain" description="Transposase IS4-like" evidence="5">
    <location>
        <begin position="122"/>
        <end position="334"/>
    </location>
</feature>
<dbReference type="Pfam" id="PF14294">
    <property type="entry name" value="DUF4372"/>
    <property type="match status" value="1"/>
</dbReference>
<sequence>MQGKDTTLSTFHQLFAPVSNDYFWQLTAGMGVDKYAKKLNSLQLIKLIAFAQLEQLNGLRDISNSFNDPQFSLAINLESISFSQIARRLRDLSPQFIRLLFSHLTTRIGREIGFENLRNTAGRIYLIDSTIISLCFTQYLWAEFRRTKSGIKLHLRLKFCEEEVLPDKAIVTPARKADKTQMDTLVVEEEEALNVFDRGYVDYKKFDRYCEEGVRFASRLKGNALVEIIAELPVNPDSKVKKEQLVYLGKDGVTKMKHPLRLITTEDTQGQPVIIVTNDFELPAEELSEIYRKRWQIELFFKWMKQHLQVKHFYGKSEQAVENQLFIALITYCLMVMLQLKAGYQGPLLTIKRLIRTCLYEPFTFFVQSLHRKPKRRSYGRHKIDYEGIYQDLVKQVLAGEADYLNDVTYDPLVL</sequence>